<evidence type="ECO:0000256" key="3">
    <source>
        <dbReference type="ARBA" id="ARBA00022475"/>
    </source>
</evidence>
<feature type="transmembrane region" description="Helical" evidence="7">
    <location>
        <begin position="175"/>
        <end position="197"/>
    </location>
</feature>
<keyword evidence="6 7" id="KW-0472">Membrane</keyword>
<keyword evidence="2" id="KW-0813">Transport</keyword>
<dbReference type="InterPro" id="IPR002528">
    <property type="entry name" value="MATE_fam"/>
</dbReference>
<feature type="transmembrane region" description="Helical" evidence="7">
    <location>
        <begin position="203"/>
        <end position="229"/>
    </location>
</feature>
<evidence type="ECO:0000313" key="8">
    <source>
        <dbReference type="EMBL" id="GGF18897.1"/>
    </source>
</evidence>
<accession>A0A8J3E287</accession>
<keyword evidence="3" id="KW-1003">Cell membrane</keyword>
<reference evidence="8" key="1">
    <citation type="journal article" date="2014" name="Int. J. Syst. Evol. Microbiol.">
        <title>Complete genome sequence of Corynebacterium casei LMG S-19264T (=DSM 44701T), isolated from a smear-ripened cheese.</title>
        <authorList>
            <consortium name="US DOE Joint Genome Institute (JGI-PGF)"/>
            <person name="Walter F."/>
            <person name="Albersmeier A."/>
            <person name="Kalinowski J."/>
            <person name="Ruckert C."/>
        </authorList>
    </citation>
    <scope>NUCLEOTIDE SEQUENCE</scope>
    <source>
        <strain evidence="8">CGMCC 1.15725</strain>
    </source>
</reference>
<dbReference type="RefSeq" id="WP_189046322.1">
    <property type="nucleotide sequence ID" value="NZ_BMJQ01000006.1"/>
</dbReference>
<dbReference type="PIRSF" id="PIRSF006603">
    <property type="entry name" value="DinF"/>
    <property type="match status" value="1"/>
</dbReference>
<proteinExistence type="predicted"/>
<dbReference type="PANTHER" id="PTHR43549:SF3">
    <property type="entry name" value="MULTIDRUG RESISTANCE PROTEIN YPNP-RELATED"/>
    <property type="match status" value="1"/>
</dbReference>
<dbReference type="Pfam" id="PF01554">
    <property type="entry name" value="MatE"/>
    <property type="match status" value="2"/>
</dbReference>
<gene>
    <name evidence="8" type="ORF">GCM10011611_25950</name>
</gene>
<feature type="transmembrane region" description="Helical" evidence="7">
    <location>
        <begin position="99"/>
        <end position="124"/>
    </location>
</feature>
<feature type="transmembrane region" description="Helical" evidence="7">
    <location>
        <begin position="405"/>
        <end position="427"/>
    </location>
</feature>
<feature type="transmembrane region" description="Helical" evidence="7">
    <location>
        <begin position="62"/>
        <end position="87"/>
    </location>
</feature>
<dbReference type="NCBIfam" id="TIGR00797">
    <property type="entry name" value="matE"/>
    <property type="match status" value="1"/>
</dbReference>
<feature type="transmembrane region" description="Helical" evidence="7">
    <location>
        <begin position="380"/>
        <end position="398"/>
    </location>
</feature>
<keyword evidence="9" id="KW-1185">Reference proteome</keyword>
<evidence type="ECO:0000256" key="2">
    <source>
        <dbReference type="ARBA" id="ARBA00022448"/>
    </source>
</evidence>
<dbReference type="GO" id="GO:0005886">
    <property type="term" value="C:plasma membrane"/>
    <property type="evidence" value="ECO:0007669"/>
    <property type="project" value="UniProtKB-SubCell"/>
</dbReference>
<organism evidence="8 9">
    <name type="scientific">Aliidongia dinghuensis</name>
    <dbReference type="NCBI Taxonomy" id="1867774"/>
    <lineage>
        <taxon>Bacteria</taxon>
        <taxon>Pseudomonadati</taxon>
        <taxon>Pseudomonadota</taxon>
        <taxon>Alphaproteobacteria</taxon>
        <taxon>Rhodospirillales</taxon>
        <taxon>Dongiaceae</taxon>
        <taxon>Aliidongia</taxon>
    </lineage>
</organism>
<protein>
    <submittedName>
        <fullName evidence="8">MATE family efflux transporter</fullName>
    </submittedName>
</protein>
<dbReference type="Proteomes" id="UP000646365">
    <property type="component" value="Unassembled WGS sequence"/>
</dbReference>
<feature type="transmembrane region" description="Helical" evidence="7">
    <location>
        <begin position="274"/>
        <end position="293"/>
    </location>
</feature>
<dbReference type="AlphaFoldDB" id="A0A8J3E287"/>
<evidence type="ECO:0000256" key="6">
    <source>
        <dbReference type="ARBA" id="ARBA00023136"/>
    </source>
</evidence>
<dbReference type="EMBL" id="BMJQ01000006">
    <property type="protein sequence ID" value="GGF18897.1"/>
    <property type="molecule type" value="Genomic_DNA"/>
</dbReference>
<evidence type="ECO:0000256" key="4">
    <source>
        <dbReference type="ARBA" id="ARBA00022692"/>
    </source>
</evidence>
<feature type="transmembrane region" description="Helical" evidence="7">
    <location>
        <begin position="433"/>
        <end position="453"/>
    </location>
</feature>
<feature type="transmembrane region" description="Helical" evidence="7">
    <location>
        <begin position="331"/>
        <end position="349"/>
    </location>
</feature>
<evidence type="ECO:0000256" key="5">
    <source>
        <dbReference type="ARBA" id="ARBA00022989"/>
    </source>
</evidence>
<comment type="caution">
    <text evidence="8">The sequence shown here is derived from an EMBL/GenBank/DDBJ whole genome shotgun (WGS) entry which is preliminary data.</text>
</comment>
<keyword evidence="4 7" id="KW-0812">Transmembrane</keyword>
<evidence type="ECO:0000313" key="9">
    <source>
        <dbReference type="Proteomes" id="UP000646365"/>
    </source>
</evidence>
<dbReference type="InterPro" id="IPR052031">
    <property type="entry name" value="Membrane_Transporter-Flippase"/>
</dbReference>
<dbReference type="GO" id="GO:0015297">
    <property type="term" value="F:antiporter activity"/>
    <property type="evidence" value="ECO:0007669"/>
    <property type="project" value="InterPro"/>
</dbReference>
<dbReference type="InterPro" id="IPR048279">
    <property type="entry name" value="MdtK-like"/>
</dbReference>
<reference evidence="8" key="2">
    <citation type="submission" date="2020-09" db="EMBL/GenBank/DDBJ databases">
        <authorList>
            <person name="Sun Q."/>
            <person name="Zhou Y."/>
        </authorList>
    </citation>
    <scope>NUCLEOTIDE SEQUENCE</scope>
    <source>
        <strain evidence="8">CGMCC 1.15725</strain>
    </source>
</reference>
<keyword evidence="5 7" id="KW-1133">Transmembrane helix</keyword>
<feature type="transmembrane region" description="Helical" evidence="7">
    <location>
        <begin position="144"/>
        <end position="163"/>
    </location>
</feature>
<dbReference type="GO" id="GO:0042910">
    <property type="term" value="F:xenobiotic transmembrane transporter activity"/>
    <property type="evidence" value="ECO:0007669"/>
    <property type="project" value="InterPro"/>
</dbReference>
<evidence type="ECO:0000256" key="7">
    <source>
        <dbReference type="SAM" id="Phobius"/>
    </source>
</evidence>
<evidence type="ECO:0000256" key="1">
    <source>
        <dbReference type="ARBA" id="ARBA00004429"/>
    </source>
</evidence>
<feature type="transmembrane region" description="Helical" evidence="7">
    <location>
        <begin position="21"/>
        <end position="42"/>
    </location>
</feature>
<name>A0A8J3E287_9PROT</name>
<feature type="transmembrane region" description="Helical" evidence="7">
    <location>
        <begin position="300"/>
        <end position="319"/>
    </location>
</feature>
<comment type="subcellular location">
    <subcellularLocation>
        <location evidence="1">Cell inner membrane</location>
        <topology evidence="1">Multi-pass membrane protein</topology>
    </subcellularLocation>
</comment>
<sequence length="477" mass="47660">MGKQLGTTGAARVSRLCRGPIIPTLLALAAPMVLVLSVQASINLVETHFIGVLGTDALAGAALVFPVALLMQMVASGGLGGGIASAVARAVGAGERGRAAALTAHGLVLATVAGLASCLLGLLAGPALYRTLGGSGPTLAAALAYSNTIFAGIVLIWWSNALVSALRGSGDMATPALVILLSAGVAMALSPCLIQGLGPFPRLGLVGAGLAFLSYYALCTLGFLAVLVFGDGGLVPGRPARFDRLRFDRALFGDILSVGGLSTVMTLQSSLSTVVVTGLAGGFGSLLLAGYGIGSRLDALLVPPLFGLGSATVTMVGINVGAGETQRAERIAWLGALVAALAMEAIGLLVTVKPRLWLGLFSDDAAVLAAGARYLRAVAPFYGCLGVGTILHFAALGAGRPRGPLVAISARMLVAAGGGFIVVHLFAGGPHRLFVMVAGGLVAFAVVNAAAVLNGSLRRGGRPIGSAQPARPPKMPA</sequence>
<dbReference type="PANTHER" id="PTHR43549">
    <property type="entry name" value="MULTIDRUG RESISTANCE PROTEIN YPNP-RELATED"/>
    <property type="match status" value="1"/>
</dbReference>